<dbReference type="InterPro" id="IPR044632">
    <property type="entry name" value="DNAJC25-like"/>
</dbReference>
<evidence type="ECO:0000313" key="9">
    <source>
        <dbReference type="EMBL" id="KJP85866.1"/>
    </source>
</evidence>
<keyword evidence="3 6" id="KW-1133">Transmembrane helix</keyword>
<dbReference type="GeneID" id="24269828"/>
<dbReference type="InterPro" id="IPR001623">
    <property type="entry name" value="DnaJ_domain"/>
</dbReference>
<dbReference type="PANTHER" id="PTHR44176">
    <property type="entry name" value="DNAJ HOMOLOG SUBFAMILY C MEMBER 25"/>
    <property type="match status" value="1"/>
</dbReference>
<evidence type="ECO:0000259" key="8">
    <source>
        <dbReference type="PROSITE" id="PS50076"/>
    </source>
</evidence>
<feature type="chain" id="PRO_5002343589" description="J domain-containing protein" evidence="7">
    <location>
        <begin position="22"/>
        <end position="321"/>
    </location>
</feature>
<dbReference type="Pfam" id="PF00226">
    <property type="entry name" value="DnaJ"/>
    <property type="match status" value="1"/>
</dbReference>
<keyword evidence="4 6" id="KW-0472">Membrane</keyword>
<keyword evidence="2 6" id="KW-0812">Transmembrane</keyword>
<dbReference type="PROSITE" id="PS50076">
    <property type="entry name" value="DNAJ_2"/>
    <property type="match status" value="1"/>
</dbReference>
<dbReference type="Gene3D" id="1.10.287.110">
    <property type="entry name" value="DnaJ domain"/>
    <property type="match status" value="1"/>
</dbReference>
<protein>
    <recommendedName>
        <fullName evidence="8">J domain-containing protein</fullName>
    </recommendedName>
</protein>
<sequence length="321" mass="38692">MRLFFFSFALVYLILVNNVNCFLKNLIRGFYCNDENCYGILGVSERASVSEIRSSYHRNLMNMKNDYDLEKKKKIVKAYTVLSNKQTKKYYDYYLKNPNSFLNVINLIFYYMFKLIKVIIALIIIGFLLCGFQYFNHKYETKRLVQKLSKNKAFKKEVQNRIALQHPDLRTYDMAMKRKVEEDIEVQVAHDMGLLYKKKDEKFAFSDLIIIKLLILPKQIICYILWNVKWLIKYHILNDEYDESDKLYITRKCLNIPAHRWDTFSEEDKKMLLKKKLWVKEIQDEFLEEQLEKERLSKISSGKYKKQVRMKKKGTSFNYND</sequence>
<feature type="domain" description="J" evidence="8">
    <location>
        <begin position="36"/>
        <end position="95"/>
    </location>
</feature>
<evidence type="ECO:0000313" key="10">
    <source>
        <dbReference type="Proteomes" id="UP000054561"/>
    </source>
</evidence>
<feature type="transmembrane region" description="Helical" evidence="6">
    <location>
        <begin position="108"/>
        <end position="135"/>
    </location>
</feature>
<dbReference type="GO" id="GO:0006457">
    <property type="term" value="P:protein folding"/>
    <property type="evidence" value="ECO:0007669"/>
    <property type="project" value="InterPro"/>
</dbReference>
<evidence type="ECO:0000256" key="1">
    <source>
        <dbReference type="ARBA" id="ARBA00004141"/>
    </source>
</evidence>
<evidence type="ECO:0000256" key="3">
    <source>
        <dbReference type="ARBA" id="ARBA00022989"/>
    </source>
</evidence>
<evidence type="ECO:0000256" key="6">
    <source>
        <dbReference type="SAM" id="Phobius"/>
    </source>
</evidence>
<dbReference type="Proteomes" id="UP000054561">
    <property type="component" value="Unassembled WGS sequence"/>
</dbReference>
<reference evidence="9 10" key="1">
    <citation type="submission" date="2014-03" db="EMBL/GenBank/DDBJ databases">
        <title>The Genome Sequence of Plasmodium fragile nilgiri.</title>
        <authorList>
            <consortium name="The Broad Institute Genomics Platform"/>
            <consortium name="The Broad Institute Genome Sequencing Center for Infectious Disease"/>
            <person name="Neafsey D."/>
            <person name="Duraisingh M."/>
            <person name="Young S.K."/>
            <person name="Zeng Q."/>
            <person name="Gargeya S."/>
            <person name="Abouelleil A."/>
            <person name="Alvarado L."/>
            <person name="Chapman S.B."/>
            <person name="Gainer-Dewar J."/>
            <person name="Goldberg J."/>
            <person name="Griggs A."/>
            <person name="Gujja S."/>
            <person name="Hansen M."/>
            <person name="Howarth C."/>
            <person name="Imamovic A."/>
            <person name="Larimer J."/>
            <person name="Pearson M."/>
            <person name="Poon T.W."/>
            <person name="Priest M."/>
            <person name="Roberts A."/>
            <person name="Saif S."/>
            <person name="Shea T."/>
            <person name="Sykes S."/>
            <person name="Wortman J."/>
            <person name="Nusbaum C."/>
            <person name="Birren B."/>
        </authorList>
    </citation>
    <scope>NUCLEOTIDE SEQUENCE [LARGE SCALE GENOMIC DNA]</scope>
    <source>
        <strain evidence="10">nilgiri</strain>
    </source>
</reference>
<dbReference type="PANTHER" id="PTHR44176:SF1">
    <property type="entry name" value="DNAJ HOMOLOG SUBFAMILY C MEMBER 25"/>
    <property type="match status" value="1"/>
</dbReference>
<keyword evidence="7" id="KW-0732">Signal</keyword>
<evidence type="ECO:0000256" key="5">
    <source>
        <dbReference type="ARBA" id="ARBA00023186"/>
    </source>
</evidence>
<accession>A0A0D9QJF9</accession>
<feature type="signal peptide" evidence="7">
    <location>
        <begin position="1"/>
        <end position="21"/>
    </location>
</feature>
<proteinExistence type="predicted"/>
<organism evidence="9 10">
    <name type="scientific">Plasmodium fragile</name>
    <dbReference type="NCBI Taxonomy" id="5857"/>
    <lineage>
        <taxon>Eukaryota</taxon>
        <taxon>Sar</taxon>
        <taxon>Alveolata</taxon>
        <taxon>Apicomplexa</taxon>
        <taxon>Aconoidasida</taxon>
        <taxon>Haemosporida</taxon>
        <taxon>Plasmodiidae</taxon>
        <taxon>Plasmodium</taxon>
        <taxon>Plasmodium (Plasmodium)</taxon>
    </lineage>
</organism>
<dbReference type="VEuPathDB" id="PlasmoDB:AK88_04514"/>
<gene>
    <name evidence="9" type="ORF">AK88_04514</name>
</gene>
<keyword evidence="10" id="KW-1185">Reference proteome</keyword>
<dbReference type="CDD" id="cd06257">
    <property type="entry name" value="DnaJ"/>
    <property type="match status" value="1"/>
</dbReference>
<evidence type="ECO:0000256" key="2">
    <source>
        <dbReference type="ARBA" id="ARBA00022692"/>
    </source>
</evidence>
<evidence type="ECO:0000256" key="7">
    <source>
        <dbReference type="SAM" id="SignalP"/>
    </source>
</evidence>
<dbReference type="SUPFAM" id="SSF46565">
    <property type="entry name" value="Chaperone J-domain"/>
    <property type="match status" value="1"/>
</dbReference>
<dbReference type="OMA" id="WFWRYTV"/>
<dbReference type="RefSeq" id="XP_012337547.1">
    <property type="nucleotide sequence ID" value="XM_012482124.1"/>
</dbReference>
<comment type="subcellular location">
    <subcellularLocation>
        <location evidence="1">Membrane</location>
        <topology evidence="1">Multi-pass membrane protein</topology>
    </subcellularLocation>
</comment>
<dbReference type="OrthoDB" id="10250354at2759"/>
<keyword evidence="5" id="KW-0143">Chaperone</keyword>
<feature type="transmembrane region" description="Helical" evidence="6">
    <location>
        <begin position="203"/>
        <end position="226"/>
    </location>
</feature>
<name>A0A0D9QJF9_PLAFR</name>
<dbReference type="EMBL" id="KQ001709">
    <property type="protein sequence ID" value="KJP85866.1"/>
    <property type="molecule type" value="Genomic_DNA"/>
</dbReference>
<dbReference type="GO" id="GO:0005789">
    <property type="term" value="C:endoplasmic reticulum membrane"/>
    <property type="evidence" value="ECO:0007669"/>
    <property type="project" value="TreeGrafter"/>
</dbReference>
<evidence type="ECO:0000256" key="4">
    <source>
        <dbReference type="ARBA" id="ARBA00023136"/>
    </source>
</evidence>
<dbReference type="InterPro" id="IPR036869">
    <property type="entry name" value="J_dom_sf"/>
</dbReference>
<dbReference type="AlphaFoldDB" id="A0A0D9QJF9"/>